<name>A0A4R0Q9L2_9SPHI</name>
<sequence length="1145" mass="122708">MSNTINYSSEMMTNYLQASIMSPDATFEVLQNSLGNALLFSIGTDGVFYVTYESPADSSAPTGWTRLDLSTPALTGQFSGGICTKISVAQNQQVGTTDYSTIGLAMVVTVNGEDNLFLCTGNSDSDMSWLSAPVWVYAAYDSQSTPPSPFVIANVFISETDQGQFIIADLDNQGIVDRFYIAQNSRTQWWNNNSLPIDLNTNDYMGCIGRASVGGAVDGMYTGGSIDGTPQLIYCPVYNAFGAAPPSPSTLFLPGNLVPQAMAAFRNGSSNCTSDLLVTSVADGEGSLYYFAYDNQSSNATGELLLQNSLLINVSYLQAAMTDNILTVWGLNGADELFYLTCPYTLGQPGTWSEQTPLPIATKVNLVSPYVNLSNDANTIFAVAVNTLFILTRSIETSLWTTTQVILPPPLTTSPALSYNSYTTTIQLLNQYNQPMAGSPLMLSSDTRATFYINNLYYVLDTTPVPVNTDGSGNVTIIESTTDLTGTLLYVSEDASAAVSINPMDTVFNSVAQLNTVTSLQNAVVTDQYGNTTPLVPAGTSTENLQTVASSNQSLATAYNSFSSPEYTLAVSRFNRFNAPVLVGFESAIMVDAGDLFRMLDSAVDYVVHVVQDAASGVWNFIAEIAGDIYQAMLTTIYAVAGAVEWVFKQIEVAIEDLIAFLSFLFSWEDIVTTHKVMKNIFIQSTQQAIDSLEGFGTAVPVIFTELINMINGWADIPTLNQTADSTTAGNAPPTAQNSSPSTFISYHFQGNVSSASTSYSAPSYGQEIFQDLLTLLKSEEGTLQDGFEAIYTQIIEPFTTLTATEIIQRFIAIVTDTLLEATEAIIIAIIQVLVQITSGIIELMTAPINFPVISDIYKWLTGDQLSFLDAVCLVAAVPTTLCYKISNDAATGSKAAPFPNGAALTNALLNANSFAEVQNAFYSTAPSSSQIGTEILAADASPVLNESAMKVFGFVTDFFALGGCIVCGITSSLLKGLSAIKLPQPKFLLTINAIGNVAYVSPNLPAWINIKTDDASTDLNNGLTAISIIKGFSNIFFSSYETYSKLSSAMETIINFVWNEPVIATIIENADNVDTTYKSLIPASMGNFAFNFGGMLELPIAFAESKPIAWGVLVTAQDGLMLTYGLCMPIAGGIYAFKPGQTVN</sequence>
<keyword evidence="2" id="KW-1185">Reference proteome</keyword>
<dbReference type="RefSeq" id="WP_131527578.1">
    <property type="nucleotide sequence ID" value="NZ_SJSO01000003.1"/>
</dbReference>
<accession>A0A4R0Q9L2</accession>
<evidence type="ECO:0000313" key="2">
    <source>
        <dbReference type="Proteomes" id="UP000293925"/>
    </source>
</evidence>
<organism evidence="1 2">
    <name type="scientific">Pedobacter psychrodurus</name>
    <dbReference type="NCBI Taxonomy" id="2530456"/>
    <lineage>
        <taxon>Bacteria</taxon>
        <taxon>Pseudomonadati</taxon>
        <taxon>Bacteroidota</taxon>
        <taxon>Sphingobacteriia</taxon>
        <taxon>Sphingobacteriales</taxon>
        <taxon>Sphingobacteriaceae</taxon>
        <taxon>Pedobacter</taxon>
    </lineage>
</organism>
<reference evidence="1 2" key="1">
    <citation type="submission" date="2019-02" db="EMBL/GenBank/DDBJ databases">
        <title>Pedobacter sp. RP-3-21 sp. nov., isolated from Arctic soil.</title>
        <authorList>
            <person name="Dahal R.H."/>
        </authorList>
    </citation>
    <scope>NUCLEOTIDE SEQUENCE [LARGE SCALE GENOMIC DNA]</scope>
    <source>
        <strain evidence="1 2">RP-3-21</strain>
    </source>
</reference>
<proteinExistence type="predicted"/>
<comment type="caution">
    <text evidence="1">The sequence shown here is derived from an EMBL/GenBank/DDBJ whole genome shotgun (WGS) entry which is preliminary data.</text>
</comment>
<dbReference type="EMBL" id="SJSO01000003">
    <property type="protein sequence ID" value="TCD28584.1"/>
    <property type="molecule type" value="Genomic_DNA"/>
</dbReference>
<gene>
    <name evidence="1" type="ORF">EZ456_04120</name>
</gene>
<protein>
    <submittedName>
        <fullName evidence="1">Uncharacterized protein</fullName>
    </submittedName>
</protein>
<dbReference type="OrthoDB" id="2482758at2"/>
<dbReference type="AlphaFoldDB" id="A0A4R0Q9L2"/>
<dbReference type="Proteomes" id="UP000293925">
    <property type="component" value="Unassembled WGS sequence"/>
</dbReference>
<evidence type="ECO:0000313" key="1">
    <source>
        <dbReference type="EMBL" id="TCD28584.1"/>
    </source>
</evidence>